<dbReference type="RefSeq" id="WP_318346900.1">
    <property type="nucleotide sequence ID" value="NZ_AP018694.1"/>
</dbReference>
<gene>
    <name evidence="1" type="ORF">AQPE_2735</name>
</gene>
<proteinExistence type="predicted"/>
<accession>A0A5K7SAI2</accession>
<evidence type="ECO:0000313" key="1">
    <source>
        <dbReference type="EMBL" id="BBE18572.1"/>
    </source>
</evidence>
<sequence>MPYSTEHRRKFNDLIAQLSAENRHKIKSKANGGNTILFVYPPEDEEKYLDEALILLEDASFIDLNQLLITYIDQIGLNDFKEFYEAYETNRSEVFKKNRIDEREDLFDMIIAEIGKAYLANQIPVLIHTGALYGTGIENDNIMADPIIIRHKIPLVVFYPATHKNGNLFFLNVKPASKYRCNLID</sequence>
<reference evidence="1" key="1">
    <citation type="journal article" date="2020" name="Int. J. Syst. Evol. Microbiol.">
        <title>Aquipluma nitroreducens gen. nov. sp. nov., a novel facultatively anaerobic bacterium isolated from a freshwater lake.</title>
        <authorList>
            <person name="Watanabe M."/>
            <person name="Kojima H."/>
            <person name="Fukui M."/>
        </authorList>
    </citation>
    <scope>NUCLEOTIDE SEQUENCE</scope>
    <source>
        <strain evidence="1">MeG22</strain>
    </source>
</reference>
<dbReference type="EMBL" id="AP018694">
    <property type="protein sequence ID" value="BBE18572.1"/>
    <property type="molecule type" value="Genomic_DNA"/>
</dbReference>
<evidence type="ECO:0000313" key="2">
    <source>
        <dbReference type="Proteomes" id="UP001193389"/>
    </source>
</evidence>
<dbReference type="Proteomes" id="UP001193389">
    <property type="component" value="Chromosome"/>
</dbReference>
<organism evidence="1 2">
    <name type="scientific">Aquipluma nitroreducens</name>
    <dbReference type="NCBI Taxonomy" id="2010828"/>
    <lineage>
        <taxon>Bacteria</taxon>
        <taxon>Pseudomonadati</taxon>
        <taxon>Bacteroidota</taxon>
        <taxon>Bacteroidia</taxon>
        <taxon>Marinilabiliales</taxon>
        <taxon>Prolixibacteraceae</taxon>
        <taxon>Aquipluma</taxon>
    </lineage>
</organism>
<dbReference type="KEGG" id="anf:AQPE_2735"/>
<protein>
    <submittedName>
        <fullName evidence="1">Uncharacterized protein</fullName>
    </submittedName>
</protein>
<dbReference type="AlphaFoldDB" id="A0A5K7SAI2"/>
<keyword evidence="2" id="KW-1185">Reference proteome</keyword>
<name>A0A5K7SAI2_9BACT</name>